<name>A0ACB9DNY7_ARCLA</name>
<reference evidence="2" key="1">
    <citation type="journal article" date="2022" name="Mol. Ecol. Resour.">
        <title>The genomes of chicory, endive, great burdock and yacon provide insights into Asteraceae palaeo-polyploidization history and plant inulin production.</title>
        <authorList>
            <person name="Fan W."/>
            <person name="Wang S."/>
            <person name="Wang H."/>
            <person name="Wang A."/>
            <person name="Jiang F."/>
            <person name="Liu H."/>
            <person name="Zhao H."/>
            <person name="Xu D."/>
            <person name="Zhang Y."/>
        </authorList>
    </citation>
    <scope>NUCLEOTIDE SEQUENCE [LARGE SCALE GENOMIC DNA]</scope>
    <source>
        <strain evidence="2">cv. Niubang</strain>
    </source>
</reference>
<accession>A0ACB9DNY7</accession>
<dbReference type="Proteomes" id="UP001055879">
    <property type="component" value="Linkage Group LG03"/>
</dbReference>
<proteinExistence type="predicted"/>
<reference evidence="1 2" key="2">
    <citation type="journal article" date="2022" name="Mol. Ecol. Resour.">
        <title>The genomes of chicory, endive, great burdock and yacon provide insights into Asteraceae paleo-polyploidization history and plant inulin production.</title>
        <authorList>
            <person name="Fan W."/>
            <person name="Wang S."/>
            <person name="Wang H."/>
            <person name="Wang A."/>
            <person name="Jiang F."/>
            <person name="Liu H."/>
            <person name="Zhao H."/>
            <person name="Xu D."/>
            <person name="Zhang Y."/>
        </authorList>
    </citation>
    <scope>NUCLEOTIDE SEQUENCE [LARGE SCALE GENOMIC DNA]</scope>
    <source>
        <strain evidence="2">cv. Niubang</strain>
    </source>
</reference>
<comment type="caution">
    <text evidence="1">The sequence shown here is derived from an EMBL/GenBank/DDBJ whole genome shotgun (WGS) entry which is preliminary data.</text>
</comment>
<organism evidence="1 2">
    <name type="scientific">Arctium lappa</name>
    <name type="common">Greater burdock</name>
    <name type="synonym">Lappa major</name>
    <dbReference type="NCBI Taxonomy" id="4217"/>
    <lineage>
        <taxon>Eukaryota</taxon>
        <taxon>Viridiplantae</taxon>
        <taxon>Streptophyta</taxon>
        <taxon>Embryophyta</taxon>
        <taxon>Tracheophyta</taxon>
        <taxon>Spermatophyta</taxon>
        <taxon>Magnoliopsida</taxon>
        <taxon>eudicotyledons</taxon>
        <taxon>Gunneridae</taxon>
        <taxon>Pentapetalae</taxon>
        <taxon>asterids</taxon>
        <taxon>campanulids</taxon>
        <taxon>Asterales</taxon>
        <taxon>Asteraceae</taxon>
        <taxon>Carduoideae</taxon>
        <taxon>Cardueae</taxon>
        <taxon>Arctiinae</taxon>
        <taxon>Arctium</taxon>
    </lineage>
</organism>
<dbReference type="EMBL" id="CM042049">
    <property type="protein sequence ID" value="KAI3748146.1"/>
    <property type="molecule type" value="Genomic_DNA"/>
</dbReference>
<protein>
    <submittedName>
        <fullName evidence="1">Uncharacterized protein</fullName>
    </submittedName>
</protein>
<evidence type="ECO:0000313" key="1">
    <source>
        <dbReference type="EMBL" id="KAI3748146.1"/>
    </source>
</evidence>
<evidence type="ECO:0000313" key="2">
    <source>
        <dbReference type="Proteomes" id="UP001055879"/>
    </source>
</evidence>
<gene>
    <name evidence="1" type="ORF">L6452_11045</name>
</gene>
<sequence length="285" mass="31212">MSPIDLLPLIVLTLCSVSFSVKFSSRAVRPAIVPCDCALALSRRALSPEWYRGLRFSAIVPRDSALALSPKEYREWGIWVLAMKKCEEGDYVENAMIYFVLAAPDLSKCSCLGIEMVNTRSRAPGTPEGHVEEESAVDRPPVGVTTDDIPIPRILGGGPEHIPRRDLGTGNAIMEEVTLETRLRDNMMSAMNAALAQQQLAMTSAMTQQQEFFMKLLEDRDASNRQPETMAENVVVGSGGPNVVIIEEPSAEGIRPKTKGCTYKTFLGCHPKEFAGSDSPIACMY</sequence>
<keyword evidence="2" id="KW-1185">Reference proteome</keyword>